<evidence type="ECO:0000256" key="6">
    <source>
        <dbReference type="ARBA" id="ARBA00023273"/>
    </source>
</evidence>
<gene>
    <name evidence="11" type="primary">DZIP1L</name>
    <name evidence="11" type="ORF">HK100_012708</name>
</gene>
<feature type="region of interest" description="Disordered" evidence="9">
    <location>
        <begin position="1"/>
        <end position="78"/>
    </location>
</feature>
<evidence type="ECO:0000313" key="11">
    <source>
        <dbReference type="EMBL" id="KAJ3120640.1"/>
    </source>
</evidence>
<sequence length="654" mass="74739">MQEKTHRSDPSLHRAPRIHKRHSAQNILEDKPINFNSNIKQRQIPEISNKPKYSCDSYKENNPVETNPRKSSNGSFVEQPESYDRFSCRYSKYNSALGNNIINTTGFYFKKRSERLDWRLLASIQVDRVQREVSKCLDLTITTAKLTDLRFVDPNFIKLFKISQLIIEYLVHTQDMLSSNQIAASKDLTEATDKLELVTKTLEKQNLDFQAIKKENKSLKKALYAYQLMARVPGYITSADSNEAASYHRCFHCTKVFKAHSFLQSHIERRHPEHSHPSFQNSQLPHSQANLCNFPPQIYQSSHGHHAFQKESGDTVLLENLKDTIENLKMKMKHSEEQLRREMEEQSKNNFEKALQDKYEQERLKNENEIQTLKSSIHQQLSDERAALEEEKLTLQEIIKEAQKNAQKSRLGALEDDDEEKREDLKPVIGEIEQKQISAISEMTAKLDEQLLLMKNMFVAADASEKDKKNLESRLERTTQQISALHEALKLEHRLNESRDKDFKSFISKSKQKQSQCETSQFIATPLTIGGGNIKQFKVLEEAQSPQPTQINFEDIAVTTIETLAGKRDGNPNNTLVNNVLEIAQAILGDNINAKNMEEPPLPEKVANVESLLVSKSSENCESSKTSTTDSSENRPLTTLKPELVSLGSGVSII</sequence>
<dbReference type="PANTHER" id="PTHR21502:SF3">
    <property type="entry name" value="CILIUM ASSEMBLY PROTEIN DZIP1L"/>
    <property type="match status" value="1"/>
</dbReference>
<dbReference type="PANTHER" id="PTHR21502">
    <property type="entry name" value="ZINC FINGER PROTEIN DZIP1"/>
    <property type="match status" value="1"/>
</dbReference>
<keyword evidence="4 8" id="KW-0175">Coiled coil</keyword>
<comment type="caution">
    <text evidence="11">The sequence shown here is derived from an EMBL/GenBank/DDBJ whole genome shotgun (WGS) entry which is preliminary data.</text>
</comment>
<keyword evidence="6" id="KW-0966">Cell projection</keyword>
<comment type="similarity">
    <text evidence="3">Belongs to the DZIP C2H2-type zinc-finger protein family.</text>
</comment>
<evidence type="ECO:0000313" key="12">
    <source>
        <dbReference type="Proteomes" id="UP001211907"/>
    </source>
</evidence>
<dbReference type="GO" id="GO:0008270">
    <property type="term" value="F:zinc ion binding"/>
    <property type="evidence" value="ECO:0007669"/>
    <property type="project" value="UniProtKB-KW"/>
</dbReference>
<keyword evidence="7" id="KW-0862">Zinc</keyword>
<dbReference type="InterPro" id="IPR013087">
    <property type="entry name" value="Znf_C2H2_type"/>
</dbReference>
<evidence type="ECO:0000256" key="2">
    <source>
        <dbReference type="ARBA" id="ARBA00004120"/>
    </source>
</evidence>
<dbReference type="Proteomes" id="UP001211907">
    <property type="component" value="Unassembled WGS sequence"/>
</dbReference>
<dbReference type="EMBL" id="JADGJH010000947">
    <property type="protein sequence ID" value="KAJ3120640.1"/>
    <property type="molecule type" value="Genomic_DNA"/>
</dbReference>
<dbReference type="GO" id="GO:0005814">
    <property type="term" value="C:centriole"/>
    <property type="evidence" value="ECO:0007669"/>
    <property type="project" value="UniProtKB-SubCell"/>
</dbReference>
<evidence type="ECO:0000256" key="1">
    <source>
        <dbReference type="ARBA" id="ARBA00004114"/>
    </source>
</evidence>
<name>A0AAD5XD04_9FUNG</name>
<keyword evidence="5" id="KW-0206">Cytoskeleton</keyword>
<dbReference type="GO" id="GO:0005737">
    <property type="term" value="C:cytoplasm"/>
    <property type="evidence" value="ECO:0007669"/>
    <property type="project" value="TreeGrafter"/>
</dbReference>
<feature type="compositionally biased region" description="Polar residues" evidence="9">
    <location>
        <begin position="63"/>
        <end position="76"/>
    </location>
</feature>
<evidence type="ECO:0000256" key="9">
    <source>
        <dbReference type="SAM" id="MobiDB-lite"/>
    </source>
</evidence>
<dbReference type="GO" id="GO:0060271">
    <property type="term" value="P:cilium assembly"/>
    <property type="evidence" value="ECO:0007669"/>
    <property type="project" value="TreeGrafter"/>
</dbReference>
<feature type="compositionally biased region" description="Basic residues" evidence="9">
    <location>
        <begin position="14"/>
        <end position="23"/>
    </location>
</feature>
<proteinExistence type="inferred from homology"/>
<dbReference type="InterPro" id="IPR032714">
    <property type="entry name" value="DZIP1_N"/>
</dbReference>
<reference evidence="11" key="1">
    <citation type="submission" date="2020-05" db="EMBL/GenBank/DDBJ databases">
        <title>Phylogenomic resolution of chytrid fungi.</title>
        <authorList>
            <person name="Stajich J.E."/>
            <person name="Amses K."/>
            <person name="Simmons R."/>
            <person name="Seto K."/>
            <person name="Myers J."/>
            <person name="Bonds A."/>
            <person name="Quandt C.A."/>
            <person name="Barry K."/>
            <person name="Liu P."/>
            <person name="Grigoriev I."/>
            <person name="Longcore J.E."/>
            <person name="James T.Y."/>
        </authorList>
    </citation>
    <scope>NUCLEOTIDE SEQUENCE</scope>
    <source>
        <strain evidence="11">JEL0513</strain>
    </source>
</reference>
<feature type="coiled-coil region" evidence="8">
    <location>
        <begin position="461"/>
        <end position="488"/>
    </location>
</feature>
<evidence type="ECO:0000256" key="5">
    <source>
        <dbReference type="ARBA" id="ARBA00023212"/>
    </source>
</evidence>
<keyword evidence="12" id="KW-1185">Reference proteome</keyword>
<protein>
    <submittedName>
        <fullName evidence="11">Zinc finger protein dzip1l</fullName>
    </submittedName>
</protein>
<evidence type="ECO:0000256" key="7">
    <source>
        <dbReference type="PROSITE-ProRule" id="PRU00042"/>
    </source>
</evidence>
<dbReference type="PROSITE" id="PS50157">
    <property type="entry name" value="ZINC_FINGER_C2H2_2"/>
    <property type="match status" value="1"/>
</dbReference>
<evidence type="ECO:0000256" key="3">
    <source>
        <dbReference type="ARBA" id="ARBA00009131"/>
    </source>
</evidence>
<evidence type="ECO:0000256" key="8">
    <source>
        <dbReference type="SAM" id="Coils"/>
    </source>
</evidence>
<dbReference type="InterPro" id="IPR051241">
    <property type="entry name" value="DZIP_RILPL"/>
</dbReference>
<dbReference type="AlphaFoldDB" id="A0AAD5XD04"/>
<keyword evidence="5" id="KW-0963">Cytoplasm</keyword>
<dbReference type="GO" id="GO:0036064">
    <property type="term" value="C:ciliary basal body"/>
    <property type="evidence" value="ECO:0007669"/>
    <property type="project" value="TreeGrafter"/>
</dbReference>
<comment type="subcellular location">
    <subcellularLocation>
        <location evidence="2">Cytoplasm</location>
        <location evidence="2">Cytoskeleton</location>
        <location evidence="2">Cilium basal body</location>
    </subcellularLocation>
    <subcellularLocation>
        <location evidence="1">Cytoplasm</location>
        <location evidence="1">Cytoskeleton</location>
        <location evidence="1">Microtubule organizing center</location>
        <location evidence="1">Centrosome</location>
        <location evidence="1">Centriole</location>
    </subcellularLocation>
</comment>
<accession>A0AAD5XD04</accession>
<feature type="coiled-coil region" evidence="8">
    <location>
        <begin position="318"/>
        <end position="405"/>
    </location>
</feature>
<feature type="compositionally biased region" description="Basic and acidic residues" evidence="9">
    <location>
        <begin position="1"/>
        <end position="12"/>
    </location>
</feature>
<organism evidence="11 12">
    <name type="scientific">Physocladia obscura</name>
    <dbReference type="NCBI Taxonomy" id="109957"/>
    <lineage>
        <taxon>Eukaryota</taxon>
        <taxon>Fungi</taxon>
        <taxon>Fungi incertae sedis</taxon>
        <taxon>Chytridiomycota</taxon>
        <taxon>Chytridiomycota incertae sedis</taxon>
        <taxon>Chytridiomycetes</taxon>
        <taxon>Chytridiales</taxon>
        <taxon>Chytriomycetaceae</taxon>
        <taxon>Physocladia</taxon>
    </lineage>
</organism>
<feature type="region of interest" description="Disordered" evidence="9">
    <location>
        <begin position="617"/>
        <end position="638"/>
    </location>
</feature>
<dbReference type="PROSITE" id="PS00028">
    <property type="entry name" value="ZINC_FINGER_C2H2_1"/>
    <property type="match status" value="1"/>
</dbReference>
<evidence type="ECO:0000256" key="4">
    <source>
        <dbReference type="ARBA" id="ARBA00023054"/>
    </source>
</evidence>
<evidence type="ECO:0000259" key="10">
    <source>
        <dbReference type="PROSITE" id="PS50157"/>
    </source>
</evidence>
<keyword evidence="7" id="KW-0863">Zinc-finger</keyword>
<keyword evidence="7" id="KW-0479">Metal-binding</keyword>
<dbReference type="Pfam" id="PF13815">
    <property type="entry name" value="Dzip-like_N"/>
    <property type="match status" value="1"/>
</dbReference>
<feature type="domain" description="C2H2-type" evidence="10">
    <location>
        <begin position="248"/>
        <end position="276"/>
    </location>
</feature>